<dbReference type="Proteomes" id="UP000499080">
    <property type="component" value="Unassembled WGS sequence"/>
</dbReference>
<gene>
    <name evidence="2" type="ORF">AVEN_143381_1</name>
</gene>
<dbReference type="AlphaFoldDB" id="A0A4Y2AGJ7"/>
<proteinExistence type="predicted"/>
<comment type="caution">
    <text evidence="2">The sequence shown here is derived from an EMBL/GenBank/DDBJ whole genome shotgun (WGS) entry which is preliminary data.</text>
</comment>
<feature type="region of interest" description="Disordered" evidence="1">
    <location>
        <begin position="63"/>
        <end position="84"/>
    </location>
</feature>
<name>A0A4Y2AGJ7_ARAVE</name>
<reference evidence="2 3" key="1">
    <citation type="journal article" date="2019" name="Sci. Rep.">
        <title>Orb-weaving spider Araneus ventricosus genome elucidates the spidroin gene catalogue.</title>
        <authorList>
            <person name="Kono N."/>
            <person name="Nakamura H."/>
            <person name="Ohtoshi R."/>
            <person name="Moran D.A.P."/>
            <person name="Shinohara A."/>
            <person name="Yoshida Y."/>
            <person name="Fujiwara M."/>
            <person name="Mori M."/>
            <person name="Tomita M."/>
            <person name="Arakawa K."/>
        </authorList>
    </citation>
    <scope>NUCLEOTIDE SEQUENCE [LARGE SCALE GENOMIC DNA]</scope>
</reference>
<dbReference type="EMBL" id="BGPR01000014">
    <property type="protein sequence ID" value="GBL78084.1"/>
    <property type="molecule type" value="Genomic_DNA"/>
</dbReference>
<organism evidence="2 3">
    <name type="scientific">Araneus ventricosus</name>
    <name type="common">Orbweaver spider</name>
    <name type="synonym">Epeira ventricosa</name>
    <dbReference type="NCBI Taxonomy" id="182803"/>
    <lineage>
        <taxon>Eukaryota</taxon>
        <taxon>Metazoa</taxon>
        <taxon>Ecdysozoa</taxon>
        <taxon>Arthropoda</taxon>
        <taxon>Chelicerata</taxon>
        <taxon>Arachnida</taxon>
        <taxon>Araneae</taxon>
        <taxon>Araneomorphae</taxon>
        <taxon>Entelegynae</taxon>
        <taxon>Araneoidea</taxon>
        <taxon>Araneidae</taxon>
        <taxon>Araneus</taxon>
    </lineage>
</organism>
<evidence type="ECO:0000313" key="3">
    <source>
        <dbReference type="Proteomes" id="UP000499080"/>
    </source>
</evidence>
<feature type="compositionally biased region" description="Basic and acidic residues" evidence="1">
    <location>
        <begin position="63"/>
        <end position="75"/>
    </location>
</feature>
<sequence>MLQKVHENSITSSYTGLTSALHGIPYNLEDSSCILDFPCSYRYPSAKVFSRGLIRYCFHVTTEEEKKKSKHDRSGDLAGQLSEP</sequence>
<evidence type="ECO:0000256" key="1">
    <source>
        <dbReference type="SAM" id="MobiDB-lite"/>
    </source>
</evidence>
<accession>A0A4Y2AGJ7</accession>
<keyword evidence="3" id="KW-1185">Reference proteome</keyword>
<protein>
    <submittedName>
        <fullName evidence="2">Uncharacterized protein</fullName>
    </submittedName>
</protein>
<evidence type="ECO:0000313" key="2">
    <source>
        <dbReference type="EMBL" id="GBL78084.1"/>
    </source>
</evidence>